<feature type="non-terminal residue" evidence="1">
    <location>
        <position position="22"/>
    </location>
</feature>
<reference evidence="1" key="2">
    <citation type="submission" date="2018-07" db="EMBL/GenBank/DDBJ databases">
        <authorList>
            <person name="Mckenzie S.K."/>
            <person name="Kronauer D.J.C."/>
        </authorList>
    </citation>
    <scope>NUCLEOTIDE SEQUENCE</scope>
    <source>
        <strain evidence="1">Clonal line C1</strain>
    </source>
</reference>
<accession>A0A3L8DMS1</accession>
<protein>
    <submittedName>
        <fullName evidence="1">Uncharacterized protein</fullName>
    </submittedName>
</protein>
<dbReference type="Proteomes" id="UP000279307">
    <property type="component" value="Chromosome 6"/>
</dbReference>
<proteinExistence type="predicted"/>
<reference evidence="1" key="1">
    <citation type="journal article" date="2018" name="Genome Res.">
        <title>The genomic architecture and molecular evolution of ant odorant receptors.</title>
        <authorList>
            <person name="McKenzie S.K."/>
            <person name="Kronauer D.J.C."/>
        </authorList>
    </citation>
    <scope>NUCLEOTIDE SEQUENCE [LARGE SCALE GENOMIC DNA]</scope>
    <source>
        <strain evidence="1">Clonal line C1</strain>
    </source>
</reference>
<dbReference type="EMBL" id="QOIP01000006">
    <property type="protein sequence ID" value="RLU21717.1"/>
    <property type="molecule type" value="Genomic_DNA"/>
</dbReference>
<dbReference type="AlphaFoldDB" id="A0A3L8DMS1"/>
<evidence type="ECO:0000313" key="1">
    <source>
        <dbReference type="EMBL" id="RLU21717.1"/>
    </source>
</evidence>
<comment type="caution">
    <text evidence="1">The sequence shown here is derived from an EMBL/GenBank/DDBJ whole genome shotgun (WGS) entry which is preliminary data.</text>
</comment>
<gene>
    <name evidence="1" type="ORF">DMN91_006093</name>
</gene>
<name>A0A3L8DMS1_OOCBI</name>
<organism evidence="1">
    <name type="scientific">Ooceraea biroi</name>
    <name type="common">Clonal raider ant</name>
    <name type="synonym">Cerapachys biroi</name>
    <dbReference type="NCBI Taxonomy" id="2015173"/>
    <lineage>
        <taxon>Eukaryota</taxon>
        <taxon>Metazoa</taxon>
        <taxon>Ecdysozoa</taxon>
        <taxon>Arthropoda</taxon>
        <taxon>Hexapoda</taxon>
        <taxon>Insecta</taxon>
        <taxon>Pterygota</taxon>
        <taxon>Neoptera</taxon>
        <taxon>Endopterygota</taxon>
        <taxon>Hymenoptera</taxon>
        <taxon>Apocrita</taxon>
        <taxon>Aculeata</taxon>
        <taxon>Formicoidea</taxon>
        <taxon>Formicidae</taxon>
        <taxon>Dorylinae</taxon>
        <taxon>Ooceraea</taxon>
    </lineage>
</organism>
<sequence length="22" mass="2542">MRLGMMTIVYVLLSQSIRIIFG</sequence>